<evidence type="ECO:0000259" key="1">
    <source>
        <dbReference type="Pfam" id="PF24746"/>
    </source>
</evidence>
<name>A0ABQ3IN28_9RHOB</name>
<reference evidence="3" key="1">
    <citation type="journal article" date="2019" name="Int. J. Syst. Evol. Microbiol.">
        <title>The Global Catalogue of Microorganisms (GCM) 10K type strain sequencing project: providing services to taxonomists for standard genome sequencing and annotation.</title>
        <authorList>
            <consortium name="The Broad Institute Genomics Platform"/>
            <consortium name="The Broad Institute Genome Sequencing Center for Infectious Disease"/>
            <person name="Wu L."/>
            <person name="Ma J."/>
        </authorList>
    </citation>
    <scope>NUCLEOTIDE SEQUENCE [LARGE SCALE GENOMIC DNA]</scope>
    <source>
        <strain evidence="3">KCTC 42443</strain>
    </source>
</reference>
<dbReference type="Proteomes" id="UP000609802">
    <property type="component" value="Unassembled WGS sequence"/>
</dbReference>
<dbReference type="Pfam" id="PF24746">
    <property type="entry name" value="DUF7694"/>
    <property type="match status" value="1"/>
</dbReference>
<evidence type="ECO:0000313" key="2">
    <source>
        <dbReference type="EMBL" id="GHE88575.1"/>
    </source>
</evidence>
<sequence length="148" mass="17130">MTVILKQGVTKKTSPLMNVPTKERKRLIARERKIRRTGQWGEWERLENPHRFKSGWLGEVDHVRRNRVFSVLVRDVGTAIHLGISSLTGDRPSFHEMQRIKNDLAGPNATGVEVYPPQEELVDDAEMFHLWVLFAPLPFSLFSKEQDQ</sequence>
<gene>
    <name evidence="2" type="ORF">GCM10016455_05880</name>
</gene>
<accession>A0ABQ3IN28</accession>
<dbReference type="InterPro" id="IPR056111">
    <property type="entry name" value="DUF7694"/>
</dbReference>
<evidence type="ECO:0000313" key="3">
    <source>
        <dbReference type="Proteomes" id="UP000609802"/>
    </source>
</evidence>
<proteinExistence type="predicted"/>
<organism evidence="2 3">
    <name type="scientific">Aliiroseovarius zhejiangensis</name>
    <dbReference type="NCBI Taxonomy" id="1632025"/>
    <lineage>
        <taxon>Bacteria</taxon>
        <taxon>Pseudomonadati</taxon>
        <taxon>Pseudomonadota</taxon>
        <taxon>Alphaproteobacteria</taxon>
        <taxon>Rhodobacterales</taxon>
        <taxon>Paracoccaceae</taxon>
        <taxon>Aliiroseovarius</taxon>
    </lineage>
</organism>
<dbReference type="EMBL" id="BNCH01000001">
    <property type="protein sequence ID" value="GHE88575.1"/>
    <property type="molecule type" value="Genomic_DNA"/>
</dbReference>
<keyword evidence="3" id="KW-1185">Reference proteome</keyword>
<comment type="caution">
    <text evidence="2">The sequence shown here is derived from an EMBL/GenBank/DDBJ whole genome shotgun (WGS) entry which is preliminary data.</text>
</comment>
<feature type="domain" description="DUF7694" evidence="1">
    <location>
        <begin position="75"/>
        <end position="133"/>
    </location>
</feature>
<protein>
    <recommendedName>
        <fullName evidence="1">DUF7694 domain-containing protein</fullName>
    </recommendedName>
</protein>
<dbReference type="RefSeq" id="WP_191284971.1">
    <property type="nucleotide sequence ID" value="NZ_BNCH01000001.1"/>
</dbReference>